<feature type="region of interest" description="Disordered" evidence="1">
    <location>
        <begin position="163"/>
        <end position="187"/>
    </location>
</feature>
<name>A0A0Q9YWD9_9GAMM</name>
<dbReference type="RefSeq" id="WP_075066404.1">
    <property type="nucleotide sequence ID" value="NZ_LKAJ02000001.1"/>
</dbReference>
<feature type="compositionally biased region" description="Low complexity" evidence="1">
    <location>
        <begin position="168"/>
        <end position="187"/>
    </location>
</feature>
<evidence type="ECO:0000313" key="2">
    <source>
        <dbReference type="EMBL" id="KRG21230.1"/>
    </source>
</evidence>
<evidence type="ECO:0000313" key="3">
    <source>
        <dbReference type="EMBL" id="MCS5711103.1"/>
    </source>
</evidence>
<evidence type="ECO:0000256" key="1">
    <source>
        <dbReference type="SAM" id="MobiDB-lite"/>
    </source>
</evidence>
<accession>A0A0Q9YWD9</accession>
<sequence>MSMDGVSSSDEKEVESTRVSDPLTTPEKFTKQRVRLTEELLDYHPVDNRLYHLEALAERLKNGNEALEEGEQAELYEAAEQLARNISSFELKDIEFKEKQAIIQGFLKTIRSHISEPILTPGLVIQTMLKLQAQFAEKAEARKQAVELAGTVELAKHDIARLEKLSQPSTSNASEASTSNASEPSTSPLAIAKESLAALERTAQEAKELAEKPTAIPLRYQGLYNGFVKEMLNPRHSKRLEAITYQLQFANIQEAETLKETDMLAASASWDATMKGRKARLADVASRGKAFTGIVERVEEWNAKMPKALSSEEMLRRDAILPYEEGELKERREERLRHVSGFEPRRAQLEKMAVAKDKATRRRTHPIAKDLHELDDHLRQEFEDLGIKRIPNNKQHMVGVLLRGGADVWNVDFEYPQYLEHLDPKPHRAMLDDQAPVAFPERKAHYKKALVPGLERHLQLGAKEGYFVGQKGQYWKPSEEDHSLDALTEKLGHLKLR</sequence>
<reference evidence="2" key="1">
    <citation type="submission" date="2015-09" db="EMBL/GenBank/DDBJ databases">
        <title>Draft Genome Sequences of Two Novel Amoeba-resistant Intranuclear Bacteria, Candidatus Berkiella cookevillensis and Candidatus Berkiella aquae.</title>
        <authorList>
            <person name="Mehari Y.T."/>
            <person name="Arivett B.A."/>
            <person name="Farone A.L."/>
            <person name="Gunderson J.H."/>
            <person name="Farone M.B."/>
        </authorList>
    </citation>
    <scope>NUCLEOTIDE SEQUENCE [LARGE SCALE GENOMIC DNA]</scope>
    <source>
        <strain evidence="2">HT99</strain>
    </source>
</reference>
<reference evidence="3" key="2">
    <citation type="journal article" date="2016" name="Genome Announc.">
        <title>Draft Genome Sequences of Two Novel Amoeba-Resistant Intranuclear Bacteria, 'Candidatus Berkiella cookevillensis' and 'Candidatus Berkiella aquae'.</title>
        <authorList>
            <person name="Mehari Y.T."/>
            <person name="Arivett B.A."/>
            <person name="Farone A.L."/>
            <person name="Gunderson J.H."/>
            <person name="Farone M.B."/>
        </authorList>
    </citation>
    <scope>NUCLEOTIDE SEQUENCE</scope>
    <source>
        <strain evidence="3">HT99</strain>
    </source>
</reference>
<proteinExistence type="predicted"/>
<dbReference type="Proteomes" id="UP000051497">
    <property type="component" value="Unassembled WGS sequence"/>
</dbReference>
<reference evidence="3" key="3">
    <citation type="submission" date="2021-06" db="EMBL/GenBank/DDBJ databases">
        <title>Genomic Description and Analysis of Intracellular Bacteria, Candidatus Berkiella cookevillensis and Candidatus Berkiella aquae.</title>
        <authorList>
            <person name="Kidane D.T."/>
            <person name="Mehari Y.T."/>
            <person name="Rice F.C."/>
            <person name="Arivett B.A."/>
            <person name="Farone A.L."/>
            <person name="Berk S.G."/>
            <person name="Farone M.B."/>
        </authorList>
    </citation>
    <scope>NUCLEOTIDE SEQUENCE</scope>
    <source>
        <strain evidence="3">HT99</strain>
    </source>
</reference>
<dbReference type="AlphaFoldDB" id="A0A0Q9YWD9"/>
<evidence type="ECO:0000313" key="4">
    <source>
        <dbReference type="Proteomes" id="UP000051497"/>
    </source>
</evidence>
<protein>
    <submittedName>
        <fullName evidence="2">Uncharacterized protein</fullName>
    </submittedName>
</protein>
<feature type="region of interest" description="Disordered" evidence="1">
    <location>
        <begin position="1"/>
        <end position="28"/>
    </location>
</feature>
<dbReference type="EMBL" id="LKAJ02000001">
    <property type="protein sequence ID" value="MCS5711103.1"/>
    <property type="molecule type" value="Genomic_DNA"/>
</dbReference>
<feature type="compositionally biased region" description="Basic and acidic residues" evidence="1">
    <location>
        <begin position="9"/>
        <end position="18"/>
    </location>
</feature>
<dbReference type="EMBL" id="LKAJ01000006">
    <property type="protein sequence ID" value="KRG21230.1"/>
    <property type="molecule type" value="Genomic_DNA"/>
</dbReference>
<organism evidence="2">
    <name type="scientific">Candidatus Berkiella aquae</name>
    <dbReference type="NCBI Taxonomy" id="295108"/>
    <lineage>
        <taxon>Bacteria</taxon>
        <taxon>Pseudomonadati</taxon>
        <taxon>Pseudomonadota</taxon>
        <taxon>Gammaproteobacteria</taxon>
        <taxon>Candidatus Berkiellales</taxon>
        <taxon>Candidatus Berkiellaceae</taxon>
        <taxon>Candidatus Berkiella</taxon>
    </lineage>
</organism>
<comment type="caution">
    <text evidence="2">The sequence shown here is derived from an EMBL/GenBank/DDBJ whole genome shotgun (WGS) entry which is preliminary data.</text>
</comment>
<gene>
    <name evidence="3" type="ORF">HT99x_006640</name>
    <name evidence="2" type="ORF">HT99x_01786</name>
</gene>
<dbReference type="OrthoDB" id="9932981at2"/>
<keyword evidence="4" id="KW-1185">Reference proteome</keyword>